<evidence type="ECO:0000256" key="6">
    <source>
        <dbReference type="ARBA" id="ARBA00023157"/>
    </source>
</evidence>
<evidence type="ECO:0000256" key="1">
    <source>
        <dbReference type="ARBA" id="ARBA00004613"/>
    </source>
</evidence>
<keyword evidence="3" id="KW-0964">Secreted</keyword>
<dbReference type="AlphaFoldDB" id="A0A2T0LNC0"/>
<feature type="signal peptide" evidence="7">
    <location>
        <begin position="1"/>
        <end position="24"/>
    </location>
</feature>
<dbReference type="InterPro" id="IPR006311">
    <property type="entry name" value="TAT_signal"/>
</dbReference>
<feature type="domain" description="Subtilisin inhibitor" evidence="8">
    <location>
        <begin position="36"/>
        <end position="119"/>
    </location>
</feature>
<keyword evidence="4" id="KW-0646">Protease inhibitor</keyword>
<evidence type="ECO:0000259" key="8">
    <source>
        <dbReference type="Pfam" id="PF00720"/>
    </source>
</evidence>
<dbReference type="InterPro" id="IPR023549">
    <property type="entry name" value="Subtilisin_inhibitor"/>
</dbReference>
<comment type="caution">
    <text evidence="9">The sequence shown here is derived from an EMBL/GenBank/DDBJ whole genome shotgun (WGS) entry which is preliminary data.</text>
</comment>
<dbReference type="RefSeq" id="WP_106181339.1">
    <property type="nucleotide sequence ID" value="NZ_PVNH01000011.1"/>
</dbReference>
<evidence type="ECO:0000256" key="2">
    <source>
        <dbReference type="ARBA" id="ARBA00010472"/>
    </source>
</evidence>
<dbReference type="Gene3D" id="3.30.350.10">
    <property type="entry name" value="Subtilisin inhibitor-like"/>
    <property type="match status" value="1"/>
</dbReference>
<organism evidence="9 10">
    <name type="scientific">Prauserella shujinwangii</name>
    <dbReference type="NCBI Taxonomy" id="1453103"/>
    <lineage>
        <taxon>Bacteria</taxon>
        <taxon>Bacillati</taxon>
        <taxon>Actinomycetota</taxon>
        <taxon>Actinomycetes</taxon>
        <taxon>Pseudonocardiales</taxon>
        <taxon>Pseudonocardiaceae</taxon>
        <taxon>Prauserella</taxon>
    </lineage>
</organism>
<dbReference type="Pfam" id="PF00720">
    <property type="entry name" value="SSI"/>
    <property type="match status" value="1"/>
</dbReference>
<protein>
    <submittedName>
        <fullName evidence="9">Subtilisin inhibitor-like</fullName>
    </submittedName>
</protein>
<dbReference type="EMBL" id="PVNH01000011">
    <property type="protein sequence ID" value="PRX44685.1"/>
    <property type="molecule type" value="Genomic_DNA"/>
</dbReference>
<proteinExistence type="inferred from homology"/>
<dbReference type="OrthoDB" id="4567948at2"/>
<keyword evidence="5" id="KW-0722">Serine protease inhibitor</keyword>
<feature type="chain" id="PRO_5015535101" evidence="7">
    <location>
        <begin position="25"/>
        <end position="133"/>
    </location>
</feature>
<dbReference type="GO" id="GO:0004867">
    <property type="term" value="F:serine-type endopeptidase inhibitor activity"/>
    <property type="evidence" value="ECO:0007669"/>
    <property type="project" value="UniProtKB-KW"/>
</dbReference>
<name>A0A2T0LNC0_9PSEU</name>
<dbReference type="GO" id="GO:0005576">
    <property type="term" value="C:extracellular region"/>
    <property type="evidence" value="ECO:0007669"/>
    <property type="project" value="UniProtKB-SubCell"/>
</dbReference>
<sequence length="133" mass="14226">MFHGTRRRILVLVSALIVGTTAMASPAAAARPDGRLLLTVRDATTLRPLAVTVLTCAPDGGTHPHPAHACNALRIAGGDPARLRTLLAKTCLAIYQPVRAEAHGTWRRSPVRYSEVFGNRCLAAAETEDVFAF</sequence>
<dbReference type="PROSITE" id="PS51318">
    <property type="entry name" value="TAT"/>
    <property type="match status" value="1"/>
</dbReference>
<dbReference type="InterPro" id="IPR036819">
    <property type="entry name" value="Subtilisin_inhibitor-like_sf"/>
</dbReference>
<evidence type="ECO:0000256" key="4">
    <source>
        <dbReference type="ARBA" id="ARBA00022690"/>
    </source>
</evidence>
<comment type="similarity">
    <text evidence="2">Belongs to the protease inhibitor I16 (SSI) family.</text>
</comment>
<reference evidence="9 10" key="1">
    <citation type="submission" date="2018-03" db="EMBL/GenBank/DDBJ databases">
        <title>Genomic Encyclopedia of Type Strains, Phase III (KMG-III): the genomes of soil and plant-associated and newly described type strains.</title>
        <authorList>
            <person name="Whitman W."/>
        </authorList>
    </citation>
    <scope>NUCLEOTIDE SEQUENCE [LARGE SCALE GENOMIC DNA]</scope>
    <source>
        <strain evidence="9 10">CGMCC 4.7125</strain>
    </source>
</reference>
<keyword evidence="10" id="KW-1185">Reference proteome</keyword>
<keyword evidence="6" id="KW-1015">Disulfide bond</keyword>
<evidence type="ECO:0000256" key="5">
    <source>
        <dbReference type="ARBA" id="ARBA00022900"/>
    </source>
</evidence>
<keyword evidence="7" id="KW-0732">Signal</keyword>
<dbReference type="Proteomes" id="UP000238362">
    <property type="component" value="Unassembled WGS sequence"/>
</dbReference>
<evidence type="ECO:0000313" key="9">
    <source>
        <dbReference type="EMBL" id="PRX44685.1"/>
    </source>
</evidence>
<evidence type="ECO:0000313" key="10">
    <source>
        <dbReference type="Proteomes" id="UP000238362"/>
    </source>
</evidence>
<evidence type="ECO:0000256" key="7">
    <source>
        <dbReference type="SAM" id="SignalP"/>
    </source>
</evidence>
<evidence type="ECO:0000256" key="3">
    <source>
        <dbReference type="ARBA" id="ARBA00022525"/>
    </source>
</evidence>
<dbReference type="SUPFAM" id="SSF55399">
    <property type="entry name" value="Subtilisin inhibitor"/>
    <property type="match status" value="1"/>
</dbReference>
<gene>
    <name evidence="9" type="ORF">B0I33_111199</name>
</gene>
<comment type="subcellular location">
    <subcellularLocation>
        <location evidence="1">Secreted</location>
    </subcellularLocation>
</comment>
<accession>A0A2T0LNC0</accession>